<feature type="domain" description="Flavodoxin-like" evidence="1">
    <location>
        <begin position="6"/>
        <end position="154"/>
    </location>
</feature>
<dbReference type="AlphaFoldDB" id="L0HIH0"/>
<name>L0HIH0_METFS</name>
<gene>
    <name evidence="3" type="ordered locus">Metfor_1853</name>
</gene>
<dbReference type="GO" id="GO:0010181">
    <property type="term" value="F:FMN binding"/>
    <property type="evidence" value="ECO:0007669"/>
    <property type="project" value="InterPro"/>
</dbReference>
<dbReference type="InterPro" id="IPR017896">
    <property type="entry name" value="4Fe4S_Fe-S-bd"/>
</dbReference>
<proteinExistence type="predicted"/>
<dbReference type="GeneID" id="14308242"/>
<dbReference type="Proteomes" id="UP000010824">
    <property type="component" value="Chromosome"/>
</dbReference>
<evidence type="ECO:0000259" key="2">
    <source>
        <dbReference type="PROSITE" id="PS51379"/>
    </source>
</evidence>
<protein>
    <recommendedName>
        <fullName evidence="5">Ferredoxin</fullName>
    </recommendedName>
</protein>
<dbReference type="InParanoid" id="L0HIH0"/>
<dbReference type="EMBL" id="CP003167">
    <property type="protein sequence ID" value="AGB02874.1"/>
    <property type="molecule type" value="Genomic_DNA"/>
</dbReference>
<dbReference type="NCBIfam" id="NF038196">
    <property type="entry name" value="ferrodoxin_EFR1"/>
    <property type="match status" value="1"/>
</dbReference>
<dbReference type="Pfam" id="PF13187">
    <property type="entry name" value="Fer4_9"/>
    <property type="match status" value="1"/>
</dbReference>
<evidence type="ECO:0000313" key="4">
    <source>
        <dbReference type="Proteomes" id="UP000010824"/>
    </source>
</evidence>
<dbReference type="Gene3D" id="3.30.70.20">
    <property type="match status" value="1"/>
</dbReference>
<dbReference type="PROSITE" id="PS51379">
    <property type="entry name" value="4FE4S_FER_2"/>
    <property type="match status" value="2"/>
</dbReference>
<dbReference type="InterPro" id="IPR047964">
    <property type="entry name" value="EFR1-like"/>
</dbReference>
<dbReference type="KEGG" id="mfo:Metfor_1853"/>
<dbReference type="SUPFAM" id="SSF54862">
    <property type="entry name" value="4Fe-4S ferredoxins"/>
    <property type="match status" value="1"/>
</dbReference>
<dbReference type="GO" id="GO:0016491">
    <property type="term" value="F:oxidoreductase activity"/>
    <property type="evidence" value="ECO:0007669"/>
    <property type="project" value="UniProtKB-ARBA"/>
</dbReference>
<dbReference type="STRING" id="593750.Metfor_1853"/>
<evidence type="ECO:0000259" key="1">
    <source>
        <dbReference type="PROSITE" id="PS50902"/>
    </source>
</evidence>
<evidence type="ECO:0000313" key="3">
    <source>
        <dbReference type="EMBL" id="AGB02874.1"/>
    </source>
</evidence>
<accession>L0HIH0</accession>
<dbReference type="InterPro" id="IPR017900">
    <property type="entry name" value="4Fe4S_Fe_S_CS"/>
</dbReference>
<reference evidence="4" key="1">
    <citation type="submission" date="2011-12" db="EMBL/GenBank/DDBJ databases">
        <title>Complete sequence of Methanoregula formicicum SMSP.</title>
        <authorList>
            <person name="Lucas S."/>
            <person name="Han J."/>
            <person name="Lapidus A."/>
            <person name="Cheng J.-F."/>
            <person name="Goodwin L."/>
            <person name="Pitluck S."/>
            <person name="Peters L."/>
            <person name="Ovchinnikova G."/>
            <person name="Teshima H."/>
            <person name="Detter J.C."/>
            <person name="Han C."/>
            <person name="Tapia R."/>
            <person name="Land M."/>
            <person name="Hauser L."/>
            <person name="Kyrpides N."/>
            <person name="Ivanova N."/>
            <person name="Pagani I."/>
            <person name="Imachi H."/>
            <person name="Tamaki H."/>
            <person name="Sekiguchi Y."/>
            <person name="Kamagata Y."/>
            <person name="Cadillo-Quiroz H."/>
            <person name="Zinder S."/>
            <person name="Liu W.-T."/>
            <person name="Woyke T."/>
        </authorList>
    </citation>
    <scope>NUCLEOTIDE SEQUENCE [LARGE SCALE GENOMIC DNA]</scope>
    <source>
        <strain evidence="4">DSM 22288 / NBRC 105244 / SMSP</strain>
    </source>
</reference>
<dbReference type="PROSITE" id="PS00198">
    <property type="entry name" value="4FE4S_FER_1"/>
    <property type="match status" value="1"/>
</dbReference>
<dbReference type="eggNOG" id="arCOG02449">
    <property type="taxonomic scope" value="Archaea"/>
</dbReference>
<dbReference type="RefSeq" id="WP_015285837.1">
    <property type="nucleotide sequence ID" value="NC_019943.1"/>
</dbReference>
<dbReference type="SUPFAM" id="SSF52218">
    <property type="entry name" value="Flavoproteins"/>
    <property type="match status" value="1"/>
</dbReference>
<dbReference type="OrthoDB" id="2837at2157"/>
<feature type="domain" description="4Fe-4S ferredoxin-type" evidence="2">
    <location>
        <begin position="217"/>
        <end position="243"/>
    </location>
</feature>
<dbReference type="InterPro" id="IPR029039">
    <property type="entry name" value="Flavoprotein-like_sf"/>
</dbReference>
<dbReference type="InterPro" id="IPR008254">
    <property type="entry name" value="Flavodoxin/NO_synth"/>
</dbReference>
<evidence type="ECO:0008006" key="5">
    <source>
        <dbReference type="Google" id="ProtNLM"/>
    </source>
</evidence>
<keyword evidence="4" id="KW-1185">Reference proteome</keyword>
<reference evidence="3 4" key="2">
    <citation type="journal article" date="2014" name="Genome Announc.">
        <title>Complete Genome Sequence of Methanoregula formicica SMSPT, a Mesophilic Hydrogenotrophic Methanogen Isolated from a Methanogenic Upflow Anaerobic Sludge Blanket Reactor.</title>
        <authorList>
            <person name="Yamamoto K."/>
            <person name="Tamaki H."/>
            <person name="Cadillo-Quiroz H."/>
            <person name="Imachi H."/>
            <person name="Kyrpides N."/>
            <person name="Woyke T."/>
            <person name="Goodwin L."/>
            <person name="Zinder S.H."/>
            <person name="Kamagata Y."/>
            <person name="Liu W.T."/>
        </authorList>
    </citation>
    <scope>NUCLEOTIDE SEQUENCE [LARGE SCALE GENOMIC DNA]</scope>
    <source>
        <strain evidence="4">DSM 22288 / NBRC 105244 / SMSP</strain>
    </source>
</reference>
<dbReference type="HOGENOM" id="CLU_069541_0_0_2"/>
<feature type="domain" description="4Fe-4S ferredoxin-type" evidence="2">
    <location>
        <begin position="184"/>
        <end position="215"/>
    </location>
</feature>
<sequence length="266" mass="29127">MNIESAKLVYFSPTGTTQSVVRAIARGVNPGTTEEIDITQPAARVQPLRTSETELLIIGVPVYMGRVPAIVRDWLNAIVARNTPAVCVVLYGNRTYEDALLELKTIVTKSGCRAIAGCAFIGEHSFSDPAVPTAQGRPDQNDLQLAETFGRKIREKLQAVSAVAEIPEAKIPGEFPYRGDSRLWTVDFIEVSDACTQCGTCAERCPAGAIDPADAKKIDTKLCITCCSCIRQCPSHARSMRPGLVKDAQLRLHTLYNERKEPEYFL</sequence>
<dbReference type="Gene3D" id="3.40.50.360">
    <property type="match status" value="1"/>
</dbReference>
<organism evidence="3 4">
    <name type="scientific">Methanoregula formicica (strain DSM 22288 / NBRC 105244 / SMSP)</name>
    <dbReference type="NCBI Taxonomy" id="593750"/>
    <lineage>
        <taxon>Archaea</taxon>
        <taxon>Methanobacteriati</taxon>
        <taxon>Methanobacteriota</taxon>
        <taxon>Stenosarchaea group</taxon>
        <taxon>Methanomicrobia</taxon>
        <taxon>Methanomicrobiales</taxon>
        <taxon>Methanoregulaceae</taxon>
        <taxon>Methanoregula</taxon>
    </lineage>
</organism>
<dbReference type="PROSITE" id="PS50902">
    <property type="entry name" value="FLAVODOXIN_LIKE"/>
    <property type="match status" value="1"/>
</dbReference>